<dbReference type="InterPro" id="IPR015943">
    <property type="entry name" value="WD40/YVTN_repeat-like_dom_sf"/>
</dbReference>
<evidence type="ECO:0000256" key="2">
    <source>
        <dbReference type="ARBA" id="ARBA00022574"/>
    </source>
</evidence>
<evidence type="ECO:0000256" key="7">
    <source>
        <dbReference type="PROSITE-ProRule" id="PRU00221"/>
    </source>
</evidence>
<dbReference type="EMBL" id="JABXXO010000010">
    <property type="protein sequence ID" value="KAF7768126.1"/>
    <property type="molecule type" value="Genomic_DNA"/>
</dbReference>
<organism evidence="10 11">
    <name type="scientific">Agaricus bisporus var. burnettii</name>
    <dbReference type="NCBI Taxonomy" id="192524"/>
    <lineage>
        <taxon>Eukaryota</taxon>
        <taxon>Fungi</taxon>
        <taxon>Dikarya</taxon>
        <taxon>Basidiomycota</taxon>
        <taxon>Agaricomycotina</taxon>
        <taxon>Agaricomycetes</taxon>
        <taxon>Agaricomycetidae</taxon>
        <taxon>Agaricales</taxon>
        <taxon>Agaricineae</taxon>
        <taxon>Agaricaceae</taxon>
        <taxon>Agaricus</taxon>
    </lineage>
</organism>
<dbReference type="InterPro" id="IPR020472">
    <property type="entry name" value="WD40_PAC1"/>
</dbReference>
<evidence type="ECO:0000256" key="8">
    <source>
        <dbReference type="SAM" id="MobiDB-lite"/>
    </source>
</evidence>
<protein>
    <recommendedName>
        <fullName evidence="9">Peptidase M20 dimerisation domain-containing protein</fullName>
    </recommendedName>
</protein>
<comment type="caution">
    <text evidence="10">The sequence shown here is derived from an EMBL/GenBank/DDBJ whole genome shotgun (WGS) entry which is preliminary data.</text>
</comment>
<evidence type="ECO:0000256" key="1">
    <source>
        <dbReference type="ARBA" id="ARBA00006247"/>
    </source>
</evidence>
<keyword evidence="6" id="KW-0378">Hydrolase</keyword>
<evidence type="ECO:0000256" key="4">
    <source>
        <dbReference type="ARBA" id="ARBA00022723"/>
    </source>
</evidence>
<dbReference type="Gene3D" id="3.40.630.10">
    <property type="entry name" value="Zn peptidases"/>
    <property type="match status" value="1"/>
</dbReference>
<dbReference type="Pfam" id="PF01546">
    <property type="entry name" value="Peptidase_M20"/>
    <property type="match status" value="1"/>
</dbReference>
<dbReference type="SMART" id="SM00320">
    <property type="entry name" value="WD40"/>
    <property type="match status" value="7"/>
</dbReference>
<dbReference type="PANTHER" id="PTHR43270:SF8">
    <property type="entry name" value="DI- AND TRIPEPTIDASE DUG2-RELATED"/>
    <property type="match status" value="1"/>
</dbReference>
<dbReference type="Pfam" id="PF00400">
    <property type="entry name" value="WD40"/>
    <property type="match status" value="4"/>
</dbReference>
<dbReference type="GO" id="GO:0006751">
    <property type="term" value="P:glutathione catabolic process"/>
    <property type="evidence" value="ECO:0007669"/>
    <property type="project" value="InterPro"/>
</dbReference>
<dbReference type="AlphaFoldDB" id="A0A8H7EYZ3"/>
<proteinExistence type="inferred from homology"/>
<feature type="region of interest" description="Disordered" evidence="8">
    <location>
        <begin position="132"/>
        <end position="155"/>
    </location>
</feature>
<dbReference type="PRINTS" id="PR00320">
    <property type="entry name" value="GPROTEINBRPT"/>
</dbReference>
<evidence type="ECO:0000313" key="10">
    <source>
        <dbReference type="EMBL" id="KAF7768126.1"/>
    </source>
</evidence>
<comment type="similarity">
    <text evidence="1">Belongs to the peptidase M20A family.</text>
</comment>
<dbReference type="PIRSF" id="PIRSF037237">
    <property type="entry name" value="Peptidase_WD_repeats_DUG2"/>
    <property type="match status" value="1"/>
</dbReference>
<dbReference type="GO" id="GO:0008233">
    <property type="term" value="F:peptidase activity"/>
    <property type="evidence" value="ECO:0007669"/>
    <property type="project" value="UniProtKB-KW"/>
</dbReference>
<dbReference type="GO" id="GO:0006508">
    <property type="term" value="P:proteolysis"/>
    <property type="evidence" value="ECO:0007669"/>
    <property type="project" value="UniProtKB-KW"/>
</dbReference>
<dbReference type="PROSITE" id="PS50294">
    <property type="entry name" value="WD_REPEATS_REGION"/>
    <property type="match status" value="1"/>
</dbReference>
<dbReference type="Gene3D" id="2.130.10.10">
    <property type="entry name" value="YVTN repeat-like/Quinoprotein amine dehydrogenase"/>
    <property type="match status" value="2"/>
</dbReference>
<dbReference type="Gene3D" id="3.30.70.360">
    <property type="match status" value="1"/>
</dbReference>
<evidence type="ECO:0000256" key="6">
    <source>
        <dbReference type="ARBA" id="ARBA00022801"/>
    </source>
</evidence>
<name>A0A8H7EYZ3_AGABI</name>
<keyword evidence="5" id="KW-0677">Repeat</keyword>
<dbReference type="Pfam" id="PF07687">
    <property type="entry name" value="M20_dimer"/>
    <property type="match status" value="1"/>
</dbReference>
<dbReference type="InterPro" id="IPR011650">
    <property type="entry name" value="Peptidase_M20_dimer"/>
</dbReference>
<dbReference type="SUPFAM" id="SSF50978">
    <property type="entry name" value="WD40 repeat-like"/>
    <property type="match status" value="1"/>
</dbReference>
<dbReference type="InterPro" id="IPR001680">
    <property type="entry name" value="WD40_rpt"/>
</dbReference>
<evidence type="ECO:0000259" key="9">
    <source>
        <dbReference type="Pfam" id="PF07687"/>
    </source>
</evidence>
<sequence length="850" mass="93500">MGDASPFLLHSLQHNKSSVLSLAATDKFIFSGSQTGDILVWDKQTFSLKNTLHGHTGSVLALEIAKDKAWLFSSSGDSTVRVWCTKSLSPLYVIVPYLETCSGDLFSLAWSPTRQVLFVGCQNTSLQWISFRSPSTSSPPAESTSSGKTTPTHTSRQAHKFFDSYPIYQRRPADVHAFNVLPRLHGRDTPDLDQADITPPQAYFSIPACNVIDSAHWGYIYCMAILDNEDGVRLATGSGDEVVKLWDCSADHPNLIHQFSCEHGAVLSLVAKGDIIAAGCQDGYVKVLDLETKTAIRTIIVQEGVDILSLSIFDQDLFSCSADGRVKRWSSAFDCIAEWDAHTGIVLSSVVTQFPTGGICLTTGGSDSQIKVWEVFTPKVGQQSLQNRFNSSSTQQLTGSVPRNLVETLFYTLYNFVAIPSVSSQLKHREDCRQAGVWLKKYLSQLGAQATLLPTGEGGNPIVLGTFEGRKSDKPKPRILFYGHYDVISAPPEGWDSDPFVLTGKNGYLYGRGVTDDKGPIIAVACAAADLIAQRALGVDLVFLVEGEEEVGSARFNETVRKYKDSIGHIDEILVSNSTWIAEDRACLTYGSRGVIHCSMVISNDKPDLHSGIEGGVTVEPMTDMVHLLAKLRDCSGRILVPGFYDCVQPATKEEEELYQLLSDVTCKPASHLRSRWCEPSLTIHNIEISGPKNATIIPGKVKAQISLRIVPNQDLEVIVASVVSFLKKTFDGFESPNKLQVDVQHTANWWLGEVDYDPYFKALENAVAKEWDMEPLRIREGGSIPSVPWLEKEFKCHALHLPMGQSSDQAHLPNERMSLLNLQKGKAVVEKFLIEVANEGFISQIPKNA</sequence>
<dbReference type="PANTHER" id="PTHR43270">
    <property type="entry name" value="BETA-ALA-HIS DIPEPTIDASE"/>
    <property type="match status" value="1"/>
</dbReference>
<gene>
    <name evidence="10" type="ORF">Agabi119p4_7369</name>
</gene>
<keyword evidence="2 7" id="KW-0853">WD repeat</keyword>
<evidence type="ECO:0000313" key="11">
    <source>
        <dbReference type="Proteomes" id="UP000629468"/>
    </source>
</evidence>
<dbReference type="InterPro" id="IPR036322">
    <property type="entry name" value="WD40_repeat_dom_sf"/>
</dbReference>
<evidence type="ECO:0000256" key="5">
    <source>
        <dbReference type="ARBA" id="ARBA00022737"/>
    </source>
</evidence>
<feature type="repeat" description="WD" evidence="7">
    <location>
        <begin position="228"/>
        <end position="247"/>
    </location>
</feature>
<keyword evidence="4" id="KW-0479">Metal-binding</keyword>
<reference evidence="10 11" key="1">
    <citation type="journal article" name="Sci. Rep.">
        <title>Telomere-to-telomere assembled and centromere annotated genomes of the two main subspecies of the button mushroom Agaricus bisporus reveal especially polymorphic chromosome ends.</title>
        <authorList>
            <person name="Sonnenberg A.S.M."/>
            <person name="Sedaghat-Telgerd N."/>
            <person name="Lavrijssen B."/>
            <person name="Ohm R.A."/>
            <person name="Hendrickx P.M."/>
            <person name="Scholtmeijer K."/>
            <person name="Baars J.J.P."/>
            <person name="van Peer A."/>
        </authorList>
    </citation>
    <scope>NUCLEOTIDE SEQUENCE [LARGE SCALE GENOMIC DNA]</scope>
    <source>
        <strain evidence="10 11">H119_p4</strain>
    </source>
</reference>
<dbReference type="SUPFAM" id="SSF53187">
    <property type="entry name" value="Zn-dependent exopeptidases"/>
    <property type="match status" value="1"/>
</dbReference>
<accession>A0A8H7EYZ3</accession>
<dbReference type="InterPro" id="IPR017149">
    <property type="entry name" value="GSH_degradosome_Dug2"/>
</dbReference>
<dbReference type="InterPro" id="IPR002933">
    <property type="entry name" value="Peptidase_M20"/>
</dbReference>
<dbReference type="InterPro" id="IPR051458">
    <property type="entry name" value="Cyt/Met_Dipeptidase"/>
</dbReference>
<keyword evidence="3" id="KW-0645">Protease</keyword>
<feature type="domain" description="Peptidase M20 dimerisation" evidence="9">
    <location>
        <begin position="601"/>
        <end position="731"/>
    </location>
</feature>
<dbReference type="Proteomes" id="UP000629468">
    <property type="component" value="Unassembled WGS sequence"/>
</dbReference>
<dbReference type="PROSITE" id="PS50082">
    <property type="entry name" value="WD_REPEATS_2"/>
    <property type="match status" value="2"/>
</dbReference>
<feature type="repeat" description="WD" evidence="7">
    <location>
        <begin position="52"/>
        <end position="83"/>
    </location>
</feature>
<feature type="compositionally biased region" description="Low complexity" evidence="8">
    <location>
        <begin position="133"/>
        <end position="146"/>
    </location>
</feature>
<dbReference type="GO" id="GO:0046872">
    <property type="term" value="F:metal ion binding"/>
    <property type="evidence" value="ECO:0007669"/>
    <property type="project" value="UniProtKB-KW"/>
</dbReference>
<evidence type="ECO:0000256" key="3">
    <source>
        <dbReference type="ARBA" id="ARBA00022670"/>
    </source>
</evidence>